<evidence type="ECO:0000259" key="2">
    <source>
        <dbReference type="Pfam" id="PF01936"/>
    </source>
</evidence>
<dbReference type="Gene3D" id="3.40.50.1010">
    <property type="entry name" value="5'-nuclease"/>
    <property type="match status" value="1"/>
</dbReference>
<name>A0ABT5TV81_9MICO</name>
<evidence type="ECO:0000313" key="4">
    <source>
        <dbReference type="Proteomes" id="UP001165561"/>
    </source>
</evidence>
<protein>
    <submittedName>
        <fullName evidence="3">NYN domain-containing protein</fullName>
    </submittedName>
</protein>
<evidence type="ECO:0000313" key="3">
    <source>
        <dbReference type="EMBL" id="MDD9205972.1"/>
    </source>
</evidence>
<reference evidence="3" key="1">
    <citation type="submission" date="2023-02" db="EMBL/GenBank/DDBJ databases">
        <title>Georgenia sp.10Sc9-8, isolated from a soil sample collected from the Taklamakan desert.</title>
        <authorList>
            <person name="Liu S."/>
        </authorList>
    </citation>
    <scope>NUCLEOTIDE SEQUENCE</scope>
    <source>
        <strain evidence="3">10Sc9-8</strain>
    </source>
</reference>
<sequence length="427" mass="45424">MDAYTPQRTVRKFRTALFVDFDNVYSGLCRLDQDAADTFATDPASWVGRLELGSDAEGPFVRRFLIRVCYLNPSTHARFRPFFTRAGFRVVDCPSLTQQGKSSADINLVLDAVDALGATTSYDEFVIASGDADFTPLAHRCRAADRRVSVLTAGPTAGAYRAVADTVVTADELAELVTGSADTDHSAAASVAGDEELGTGDDAPLLEGEYIDDEGAVSAVRALLAGASGPQYSASVAHAAQSASPGLRQQNWRGHGSFGSWLQNRVPGVGYSSKPAPGFVWDAEKYSEADLPLEGPLPTSARLSPLQKQVCRVTDTPVLSVEEFAAVFEALAADIDEHTFHRNETTKRVRDSCRSQDGGVSRAAVNFIVQGLLYAGADLRSGSTAADLGSAFARNVLQLCASARMELDESQVAQIRSWASGGLVTGD</sequence>
<feature type="region of interest" description="Disordered" evidence="1">
    <location>
        <begin position="184"/>
        <end position="204"/>
    </location>
</feature>
<feature type="domain" description="NYN" evidence="2">
    <location>
        <begin position="14"/>
        <end position="169"/>
    </location>
</feature>
<gene>
    <name evidence="3" type="ORF">PU560_05740</name>
</gene>
<dbReference type="Proteomes" id="UP001165561">
    <property type="component" value="Unassembled WGS sequence"/>
</dbReference>
<dbReference type="InterPro" id="IPR021139">
    <property type="entry name" value="NYN"/>
</dbReference>
<dbReference type="EMBL" id="JARACI010000732">
    <property type="protein sequence ID" value="MDD9205972.1"/>
    <property type="molecule type" value="Genomic_DNA"/>
</dbReference>
<dbReference type="PANTHER" id="PTHR35811:SF1">
    <property type="entry name" value="HTH OST-TYPE DOMAIN-CONTAINING PROTEIN"/>
    <property type="match status" value="1"/>
</dbReference>
<comment type="caution">
    <text evidence="3">The sequence shown here is derived from an EMBL/GenBank/DDBJ whole genome shotgun (WGS) entry which is preliminary data.</text>
</comment>
<proteinExistence type="predicted"/>
<dbReference type="Pfam" id="PF01936">
    <property type="entry name" value="NYN"/>
    <property type="match status" value="1"/>
</dbReference>
<dbReference type="PANTHER" id="PTHR35811">
    <property type="entry name" value="SLR1870 PROTEIN"/>
    <property type="match status" value="1"/>
</dbReference>
<organism evidence="3 4">
    <name type="scientific">Georgenia halotolerans</name>
    <dbReference type="NCBI Taxonomy" id="3028317"/>
    <lineage>
        <taxon>Bacteria</taxon>
        <taxon>Bacillati</taxon>
        <taxon>Actinomycetota</taxon>
        <taxon>Actinomycetes</taxon>
        <taxon>Micrococcales</taxon>
        <taxon>Bogoriellaceae</taxon>
        <taxon>Georgenia</taxon>
    </lineage>
</organism>
<accession>A0ABT5TV81</accession>
<evidence type="ECO:0000256" key="1">
    <source>
        <dbReference type="SAM" id="MobiDB-lite"/>
    </source>
</evidence>
<keyword evidence="4" id="KW-1185">Reference proteome</keyword>